<dbReference type="Proteomes" id="UP000177324">
    <property type="component" value="Unassembled WGS sequence"/>
</dbReference>
<evidence type="ECO:0000313" key="12">
    <source>
        <dbReference type="EMBL" id="OGY18047.1"/>
    </source>
</evidence>
<dbReference type="GO" id="GO:0005886">
    <property type="term" value="C:plasma membrane"/>
    <property type="evidence" value="ECO:0007669"/>
    <property type="project" value="UniProtKB-SubCell"/>
</dbReference>
<dbReference type="PRINTS" id="PR00119">
    <property type="entry name" value="CATATPASE"/>
</dbReference>
<dbReference type="NCBIfam" id="TIGR01525">
    <property type="entry name" value="ATPase-IB_hvy"/>
    <property type="match status" value="1"/>
</dbReference>
<dbReference type="GO" id="GO:0005524">
    <property type="term" value="F:ATP binding"/>
    <property type="evidence" value="ECO:0007669"/>
    <property type="project" value="UniProtKB-UniRule"/>
</dbReference>
<dbReference type="SUPFAM" id="SSF81653">
    <property type="entry name" value="Calcium ATPase, transduction domain A"/>
    <property type="match status" value="1"/>
</dbReference>
<keyword evidence="7" id="KW-1278">Translocase</keyword>
<feature type="transmembrane region" description="Helical" evidence="10">
    <location>
        <begin position="271"/>
        <end position="293"/>
    </location>
</feature>
<keyword evidence="6 10" id="KW-0067">ATP-binding</keyword>
<dbReference type="SUPFAM" id="SSF56784">
    <property type="entry name" value="HAD-like"/>
    <property type="match status" value="1"/>
</dbReference>
<evidence type="ECO:0000256" key="8">
    <source>
        <dbReference type="ARBA" id="ARBA00022989"/>
    </source>
</evidence>
<dbReference type="InterPro" id="IPR023214">
    <property type="entry name" value="HAD_sf"/>
</dbReference>
<dbReference type="InterPro" id="IPR008250">
    <property type="entry name" value="ATPase_P-typ_transduc_dom_A_sf"/>
</dbReference>
<feature type="transmembrane region" description="Helical" evidence="10">
    <location>
        <begin position="596"/>
        <end position="615"/>
    </location>
</feature>
<evidence type="ECO:0000256" key="1">
    <source>
        <dbReference type="ARBA" id="ARBA00004127"/>
    </source>
</evidence>
<dbReference type="GO" id="GO:0055070">
    <property type="term" value="P:copper ion homeostasis"/>
    <property type="evidence" value="ECO:0007669"/>
    <property type="project" value="TreeGrafter"/>
</dbReference>
<dbReference type="InterPro" id="IPR036412">
    <property type="entry name" value="HAD-like_sf"/>
</dbReference>
<dbReference type="InterPro" id="IPR001757">
    <property type="entry name" value="P_typ_ATPase"/>
</dbReference>
<gene>
    <name evidence="12" type="ORF">A2784_05035</name>
</gene>
<dbReference type="PROSITE" id="PS00154">
    <property type="entry name" value="ATPASE_E1_E2"/>
    <property type="match status" value="1"/>
</dbReference>
<keyword evidence="10" id="KW-1003">Cell membrane</keyword>
<dbReference type="NCBIfam" id="TIGR01511">
    <property type="entry name" value="ATPase-IB1_Cu"/>
    <property type="match status" value="1"/>
</dbReference>
<name>A0A1G1VS69_9BACT</name>
<comment type="caution">
    <text evidence="12">The sequence shown here is derived from an EMBL/GenBank/DDBJ whole genome shotgun (WGS) entry which is preliminary data.</text>
</comment>
<keyword evidence="5 10" id="KW-0547">Nucleotide-binding</keyword>
<evidence type="ECO:0000313" key="13">
    <source>
        <dbReference type="Proteomes" id="UP000177324"/>
    </source>
</evidence>
<dbReference type="AlphaFoldDB" id="A0A1G1VS69"/>
<organism evidence="12 13">
    <name type="scientific">Candidatus Chisholmbacteria bacterium RIFCSPHIGHO2_01_FULL_48_12</name>
    <dbReference type="NCBI Taxonomy" id="1797589"/>
    <lineage>
        <taxon>Bacteria</taxon>
        <taxon>Candidatus Chisholmiibacteriota</taxon>
    </lineage>
</organism>
<evidence type="ECO:0000256" key="7">
    <source>
        <dbReference type="ARBA" id="ARBA00022967"/>
    </source>
</evidence>
<feature type="transmembrane region" description="Helical" evidence="10">
    <location>
        <begin position="92"/>
        <end position="109"/>
    </location>
</feature>
<feature type="transmembrane region" description="Helical" evidence="10">
    <location>
        <begin position="33"/>
        <end position="50"/>
    </location>
</feature>
<feature type="transmembrane region" description="Helical" evidence="10">
    <location>
        <begin position="62"/>
        <end position="86"/>
    </location>
</feature>
<evidence type="ECO:0000256" key="10">
    <source>
        <dbReference type="RuleBase" id="RU362081"/>
    </source>
</evidence>
<dbReference type="InterPro" id="IPR018303">
    <property type="entry name" value="ATPase_P-typ_P_site"/>
</dbReference>
<dbReference type="Gene3D" id="2.70.150.10">
    <property type="entry name" value="Calcium-transporting ATPase, cytoplasmic transduction domain A"/>
    <property type="match status" value="1"/>
</dbReference>
<accession>A0A1G1VS69</accession>
<dbReference type="GO" id="GO:0043682">
    <property type="term" value="F:P-type divalent copper transporter activity"/>
    <property type="evidence" value="ECO:0007669"/>
    <property type="project" value="TreeGrafter"/>
</dbReference>
<dbReference type="PANTHER" id="PTHR43520:SF8">
    <property type="entry name" value="P-TYPE CU(+) TRANSPORTER"/>
    <property type="match status" value="1"/>
</dbReference>
<protein>
    <recommendedName>
        <fullName evidence="11">P-type ATPase A domain-containing protein</fullName>
    </recommendedName>
</protein>
<dbReference type="STRING" id="1797589.A2784_05035"/>
<dbReference type="FunFam" id="2.70.150.10:FF:000002">
    <property type="entry name" value="Copper-transporting ATPase 1, putative"/>
    <property type="match status" value="1"/>
</dbReference>
<evidence type="ECO:0000256" key="9">
    <source>
        <dbReference type="ARBA" id="ARBA00023136"/>
    </source>
</evidence>
<dbReference type="EMBL" id="MHCH01000010">
    <property type="protein sequence ID" value="OGY18047.1"/>
    <property type="molecule type" value="Genomic_DNA"/>
</dbReference>
<feature type="transmembrane region" description="Helical" evidence="10">
    <location>
        <begin position="246"/>
        <end position="265"/>
    </location>
</feature>
<evidence type="ECO:0000256" key="2">
    <source>
        <dbReference type="ARBA" id="ARBA00006024"/>
    </source>
</evidence>
<dbReference type="GO" id="GO:0005507">
    <property type="term" value="F:copper ion binding"/>
    <property type="evidence" value="ECO:0007669"/>
    <property type="project" value="TreeGrafter"/>
</dbReference>
<feature type="transmembrane region" description="Helical" evidence="10">
    <location>
        <begin position="567"/>
        <end position="590"/>
    </location>
</feature>
<comment type="similarity">
    <text evidence="2 10">Belongs to the cation transport ATPase (P-type) (TC 3.A.3) family. Type IB subfamily.</text>
</comment>
<feature type="transmembrane region" description="Helical" evidence="10">
    <location>
        <begin position="9"/>
        <end position="27"/>
    </location>
</feature>
<reference evidence="12 13" key="1">
    <citation type="journal article" date="2016" name="Nat. Commun.">
        <title>Thousands of microbial genomes shed light on interconnected biogeochemical processes in an aquifer system.</title>
        <authorList>
            <person name="Anantharaman K."/>
            <person name="Brown C.T."/>
            <person name="Hug L.A."/>
            <person name="Sharon I."/>
            <person name="Castelle C.J."/>
            <person name="Probst A.J."/>
            <person name="Thomas B.C."/>
            <person name="Singh A."/>
            <person name="Wilkins M.J."/>
            <person name="Karaoz U."/>
            <person name="Brodie E.L."/>
            <person name="Williams K.H."/>
            <person name="Hubbard S.S."/>
            <person name="Banfield J.F."/>
        </authorList>
    </citation>
    <scope>NUCLEOTIDE SEQUENCE [LARGE SCALE GENOMIC DNA]</scope>
</reference>
<dbReference type="InterPro" id="IPR027256">
    <property type="entry name" value="P-typ_ATPase_IB"/>
</dbReference>
<dbReference type="GO" id="GO:0016887">
    <property type="term" value="F:ATP hydrolysis activity"/>
    <property type="evidence" value="ECO:0007669"/>
    <property type="project" value="InterPro"/>
</dbReference>
<dbReference type="InterPro" id="IPR023298">
    <property type="entry name" value="ATPase_P-typ_TM_dom_sf"/>
</dbReference>
<keyword evidence="4 10" id="KW-0479">Metal-binding</keyword>
<keyword evidence="3 10" id="KW-0812">Transmembrane</keyword>
<evidence type="ECO:0000256" key="5">
    <source>
        <dbReference type="ARBA" id="ARBA00022741"/>
    </source>
</evidence>
<keyword evidence="9 10" id="KW-0472">Membrane</keyword>
<proteinExistence type="inferred from homology"/>
<dbReference type="Pfam" id="PF00122">
    <property type="entry name" value="E1-E2_ATPase"/>
    <property type="match status" value="1"/>
</dbReference>
<dbReference type="InterPro" id="IPR059000">
    <property type="entry name" value="ATPase_P-type_domA"/>
</dbReference>
<evidence type="ECO:0000259" key="11">
    <source>
        <dbReference type="Pfam" id="PF00122"/>
    </source>
</evidence>
<dbReference type="Gene3D" id="3.40.1110.10">
    <property type="entry name" value="Calcium-transporting ATPase, cytoplasmic domain N"/>
    <property type="match status" value="1"/>
</dbReference>
<dbReference type="PRINTS" id="PR00120">
    <property type="entry name" value="HATPASE"/>
</dbReference>
<feature type="domain" description="P-type ATPase A" evidence="11">
    <location>
        <begin position="127"/>
        <end position="227"/>
    </location>
</feature>
<dbReference type="SUPFAM" id="SSF81665">
    <property type="entry name" value="Calcium ATPase, transmembrane domain M"/>
    <property type="match status" value="1"/>
</dbReference>
<evidence type="ECO:0000256" key="3">
    <source>
        <dbReference type="ARBA" id="ARBA00022692"/>
    </source>
</evidence>
<comment type="subcellular location">
    <subcellularLocation>
        <location evidence="10">Cell membrane</location>
    </subcellularLocation>
    <subcellularLocation>
        <location evidence="1">Endomembrane system</location>
        <topology evidence="1">Multi-pass membrane protein</topology>
    </subcellularLocation>
</comment>
<dbReference type="InterPro" id="IPR023299">
    <property type="entry name" value="ATPase_P-typ_cyto_dom_N"/>
</dbReference>
<dbReference type="PANTHER" id="PTHR43520">
    <property type="entry name" value="ATP7, ISOFORM B"/>
    <property type="match status" value="1"/>
</dbReference>
<evidence type="ECO:0000256" key="4">
    <source>
        <dbReference type="ARBA" id="ARBA00022723"/>
    </source>
</evidence>
<dbReference type="Gene3D" id="3.40.50.1000">
    <property type="entry name" value="HAD superfamily/HAD-like"/>
    <property type="match status" value="1"/>
</dbReference>
<keyword evidence="8 10" id="KW-1133">Transmembrane helix</keyword>
<dbReference type="NCBIfam" id="TIGR01512">
    <property type="entry name" value="ATPase-IB2_Cd"/>
    <property type="match status" value="1"/>
</dbReference>
<sequence>MMMGAAEDFLRRFLAVTALLVPLVVFSKLGMKYAELTVGTAIFYFALVFFEHAKHEIKAKQYGMMTLVALAVGAGYLFSVAATLLPQLETEFYLEISTLIWVLLFGHYLEARSSGAAGDALQEVAKLLPQTAHLLVKGEVKNVAVAQLQERDMVLVKPGEKVPADGVIVRGEANFDEAHITGESKPVKRMTGERVIAGAICADGAVEVRLDKVGENSTIGQIQKLIETAQQTKPASQRLADRASQWLTFVALGVAILAFGVWSLIVGETLVFSLTLAITVLVIACPHALGLAIPTVSTIATQLAVKHGLFIKDLGKLEVVKDVDWVVFDKTGTLTKGDFGVVRVEGDVVRIAASLEQHSSHVIGEAIVKYAKEQGVKLMNLDSFKNVAGKGIMGRIGKKEYQVGNAALVGKTETESEAKTVVYVAEGQRILGKILLADEVKSESRGAIASLHRLGVKVAMITGDNEAVAKGVARQLKIDTYFARVLPEEKYKYVGKLQQQGAVVMMVGDGVNDAPALTQADVGVAVGAGTDVAVEAGDVVLTRSNPQDIVSLIVLGKRTYRKMVENLVWALGYNVVAIPAAAGVFMPWGFRLRPEIGALAMSLSSVIVVVNAFRLKRASLG</sequence>
<dbReference type="NCBIfam" id="TIGR01494">
    <property type="entry name" value="ATPase_P-type"/>
    <property type="match status" value="1"/>
</dbReference>
<dbReference type="Pfam" id="PF00702">
    <property type="entry name" value="Hydrolase"/>
    <property type="match status" value="1"/>
</dbReference>
<evidence type="ECO:0000256" key="6">
    <source>
        <dbReference type="ARBA" id="ARBA00022840"/>
    </source>
</evidence>
<dbReference type="GO" id="GO:0012505">
    <property type="term" value="C:endomembrane system"/>
    <property type="evidence" value="ECO:0007669"/>
    <property type="project" value="UniProtKB-SubCell"/>
</dbReference>